<sequence length="434" mass="49004">MGRSGSKATVFENMIKNFKKGFDGDYGKKMMPGRLRTLCEVEWPSVGVGWPPEGTMDLNLIKAVYAIVMGKPGHPDQFPYIDSWLGTAQDTPRWARFYAHGGEGKILMAQKDPEGDELPPPPYWMMIPPASITAATRGPTGGTSPRPVSLLDSSKVPTASQVERIPLQMPLREVQQPPMIGEDGNYHQAPVAYDYQPFSSTDILNWQKHTPSNSMVPEGTASPERWIEQVFPTDKPNWDYNTEERKIQLDRYQTAIIQRIKRGAQRPMNMSKLAGIVQKGNKTPSEFYERLCEAYRLYTPMDPEAMGSQIVTNSAFISQALPDIKRKLQKTEGVLSMSNSQLTEIADKVFRNRDTEIEKEYEKRYKDEQRRTDERFAMLAAALGKSSKDFSTAKARNPPSFEVRTALQPVPTEALGSITAKSMRLMPWVWSLEE</sequence>
<dbReference type="EMBL" id="VCEA01003886">
    <property type="protein sequence ID" value="KAB0338543.1"/>
    <property type="molecule type" value="Genomic_DNA"/>
</dbReference>
<evidence type="ECO:0000256" key="4">
    <source>
        <dbReference type="ARBA" id="ARBA00023136"/>
    </source>
</evidence>
<dbReference type="InterPro" id="IPR008919">
    <property type="entry name" value="Retrov_capsid_N"/>
</dbReference>
<evidence type="ECO:0000313" key="7">
    <source>
        <dbReference type="EMBL" id="KAB0338542.1"/>
    </source>
</evidence>
<dbReference type="InterPro" id="IPR000840">
    <property type="entry name" value="G_retro_matrix"/>
</dbReference>
<evidence type="ECO:0000256" key="1">
    <source>
        <dbReference type="ARBA" id="ARBA00004165"/>
    </source>
</evidence>
<dbReference type="Pfam" id="PF02093">
    <property type="entry name" value="Gag_p30"/>
    <property type="match status" value="1"/>
</dbReference>
<dbReference type="Proteomes" id="UP000326458">
    <property type="component" value="Unassembled WGS sequence"/>
</dbReference>
<dbReference type="InterPro" id="IPR010999">
    <property type="entry name" value="Retrovr_matrix"/>
</dbReference>
<name>A0A5N3UPB1_MUNMU</name>
<keyword evidence="4" id="KW-0472">Membrane</keyword>
<protein>
    <recommendedName>
        <fullName evidence="10">Core shell protein Gag P30 domain-containing protein</fullName>
    </recommendedName>
</protein>
<dbReference type="EMBL" id="VCEA01003887">
    <property type="protein sequence ID" value="KAB0338542.1"/>
    <property type="molecule type" value="Genomic_DNA"/>
</dbReference>
<feature type="domain" description="Core shell protein Gag P30" evidence="6">
    <location>
        <begin position="226"/>
        <end position="351"/>
    </location>
</feature>
<keyword evidence="9" id="KW-1185">Reference proteome</keyword>
<evidence type="ECO:0000313" key="8">
    <source>
        <dbReference type="EMBL" id="KAB0338543.1"/>
    </source>
</evidence>
<accession>A0A5N3UPB1</accession>
<gene>
    <name evidence="8" type="ORF">FD754_024501</name>
    <name evidence="7" type="ORF">FD754_024502</name>
</gene>
<proteinExistence type="predicted"/>
<keyword evidence="2" id="KW-1032">Host cell membrane</keyword>
<reference evidence="8 9" key="1">
    <citation type="submission" date="2019-06" db="EMBL/GenBank/DDBJ databases">
        <title>Discovery of a novel chromosome fission-fusion reversal in muntjac.</title>
        <authorList>
            <person name="Mudd A.B."/>
            <person name="Bredeson J.V."/>
            <person name="Baum R."/>
            <person name="Hockemeyer D."/>
            <person name="Rokhsar D.S."/>
        </authorList>
    </citation>
    <scope>NUCLEOTIDE SEQUENCE [LARGE SCALE GENOMIC DNA]</scope>
    <source>
        <strain evidence="8">UTSW_UCB_Mm</strain>
        <tissue evidence="8">Fibroblast cell line</tissue>
    </source>
</reference>
<comment type="caution">
    <text evidence="8">The sequence shown here is derived from an EMBL/GenBank/DDBJ whole genome shotgun (WGS) entry which is preliminary data.</text>
</comment>
<dbReference type="InterPro" id="IPR003036">
    <property type="entry name" value="Gag_P30"/>
</dbReference>
<dbReference type="GO" id="GO:0019068">
    <property type="term" value="P:virion assembly"/>
    <property type="evidence" value="ECO:0007669"/>
    <property type="project" value="InterPro"/>
</dbReference>
<evidence type="ECO:0000259" key="5">
    <source>
        <dbReference type="Pfam" id="PF01140"/>
    </source>
</evidence>
<organism evidence="8 9">
    <name type="scientific">Muntiacus muntjak</name>
    <name type="common">Barking deer</name>
    <name type="synonym">Indian muntjac</name>
    <dbReference type="NCBI Taxonomy" id="9888"/>
    <lineage>
        <taxon>Eukaryota</taxon>
        <taxon>Metazoa</taxon>
        <taxon>Chordata</taxon>
        <taxon>Craniata</taxon>
        <taxon>Vertebrata</taxon>
        <taxon>Euteleostomi</taxon>
        <taxon>Mammalia</taxon>
        <taxon>Eutheria</taxon>
        <taxon>Laurasiatheria</taxon>
        <taxon>Artiodactyla</taxon>
        <taxon>Ruminantia</taxon>
        <taxon>Pecora</taxon>
        <taxon>Cervidae</taxon>
        <taxon>Muntiacinae</taxon>
        <taxon>Muntiacus</taxon>
    </lineage>
</organism>
<evidence type="ECO:0000256" key="3">
    <source>
        <dbReference type="ARBA" id="ARBA00022870"/>
    </source>
</evidence>
<dbReference type="AlphaFoldDB" id="A0A5N3UPB1"/>
<dbReference type="InterPro" id="IPR036946">
    <property type="entry name" value="G_retro_matrix_sf"/>
</dbReference>
<dbReference type="Pfam" id="PF01140">
    <property type="entry name" value="Gag_MA"/>
    <property type="match status" value="1"/>
</dbReference>
<comment type="subcellular location">
    <subcellularLocation>
        <location evidence="1">Host cell membrane</location>
    </subcellularLocation>
</comment>
<evidence type="ECO:0008006" key="10">
    <source>
        <dbReference type="Google" id="ProtNLM"/>
    </source>
</evidence>
<dbReference type="SUPFAM" id="SSF47836">
    <property type="entry name" value="Retroviral matrix proteins"/>
    <property type="match status" value="1"/>
</dbReference>
<evidence type="ECO:0000313" key="9">
    <source>
        <dbReference type="Proteomes" id="UP000326458"/>
    </source>
</evidence>
<feature type="domain" description="Gamma-retroviral matrix protein" evidence="5">
    <location>
        <begin position="34"/>
        <end position="100"/>
    </location>
</feature>
<dbReference type="PANTHER" id="PTHR33166">
    <property type="entry name" value="GAG_P30 DOMAIN-CONTAINING PROTEIN"/>
    <property type="match status" value="1"/>
</dbReference>
<evidence type="ECO:0000259" key="6">
    <source>
        <dbReference type="Pfam" id="PF02093"/>
    </source>
</evidence>
<evidence type="ECO:0000256" key="2">
    <source>
        <dbReference type="ARBA" id="ARBA00022511"/>
    </source>
</evidence>
<dbReference type="Gene3D" id="1.10.150.180">
    <property type="entry name" value="Gamma-retroviral matrix domain"/>
    <property type="match status" value="1"/>
</dbReference>
<keyword evidence="3" id="KW-1043">Host membrane</keyword>
<dbReference type="InterPro" id="IPR050462">
    <property type="entry name" value="Retroviral_Gag-Pol_poly"/>
</dbReference>
<dbReference type="SUPFAM" id="SSF47943">
    <property type="entry name" value="Retrovirus capsid protein, N-terminal core domain"/>
    <property type="match status" value="1"/>
</dbReference>
<dbReference type="Gene3D" id="1.10.375.10">
    <property type="entry name" value="Human Immunodeficiency Virus Type 1 Capsid Protein"/>
    <property type="match status" value="1"/>
</dbReference>